<comment type="caution">
    <text evidence="1">The sequence shown here is derived from an EMBL/GenBank/DDBJ whole genome shotgun (WGS) entry which is preliminary data.</text>
</comment>
<reference evidence="1" key="1">
    <citation type="journal article" date="2014" name="Int. J. Syst. Evol. Microbiol.">
        <title>Complete genome sequence of Corynebacterium casei LMG S-19264T (=DSM 44701T), isolated from a smear-ripened cheese.</title>
        <authorList>
            <consortium name="US DOE Joint Genome Institute (JGI-PGF)"/>
            <person name="Walter F."/>
            <person name="Albersmeier A."/>
            <person name="Kalinowski J."/>
            <person name="Ruckert C."/>
        </authorList>
    </citation>
    <scope>NUCLEOTIDE SEQUENCE</scope>
    <source>
        <strain evidence="1">JCM 13064</strain>
    </source>
</reference>
<organism evidence="1 2">
    <name type="scientific">Sphaerisporangium melleum</name>
    <dbReference type="NCBI Taxonomy" id="321316"/>
    <lineage>
        <taxon>Bacteria</taxon>
        <taxon>Bacillati</taxon>
        <taxon>Actinomycetota</taxon>
        <taxon>Actinomycetes</taxon>
        <taxon>Streptosporangiales</taxon>
        <taxon>Streptosporangiaceae</taxon>
        <taxon>Sphaerisporangium</taxon>
    </lineage>
</organism>
<dbReference type="EMBL" id="BMNT01000041">
    <property type="protein sequence ID" value="GGL10631.1"/>
    <property type="molecule type" value="Genomic_DNA"/>
</dbReference>
<dbReference type="Proteomes" id="UP000645217">
    <property type="component" value="Unassembled WGS sequence"/>
</dbReference>
<reference evidence="1" key="2">
    <citation type="submission" date="2020-09" db="EMBL/GenBank/DDBJ databases">
        <authorList>
            <person name="Sun Q."/>
            <person name="Ohkuma M."/>
        </authorList>
    </citation>
    <scope>NUCLEOTIDE SEQUENCE</scope>
    <source>
        <strain evidence="1">JCM 13064</strain>
    </source>
</reference>
<sequence length="129" mass="14508">MRWHGYRARWRGAEYEASPDPRPDGLWMRLRATAPADGFTQVAPGRFVRPVPAGDCDEVTFVTVAGRWRDAPCQVHGERDGELLVEYVGGSLPVARDLGLSRVERGVHQAWVPRDEVLDLREHVVPLVL</sequence>
<protein>
    <submittedName>
        <fullName evidence="1">Uncharacterized protein</fullName>
    </submittedName>
</protein>
<keyword evidence="2" id="KW-1185">Reference proteome</keyword>
<gene>
    <name evidence="1" type="ORF">GCM10007964_61020</name>
</gene>
<dbReference type="AlphaFoldDB" id="A0A917RJ83"/>
<evidence type="ECO:0000313" key="1">
    <source>
        <dbReference type="EMBL" id="GGL10631.1"/>
    </source>
</evidence>
<evidence type="ECO:0000313" key="2">
    <source>
        <dbReference type="Proteomes" id="UP000645217"/>
    </source>
</evidence>
<dbReference type="RefSeq" id="WP_189166523.1">
    <property type="nucleotide sequence ID" value="NZ_BMNT01000041.1"/>
</dbReference>
<name>A0A917RJ83_9ACTN</name>
<proteinExistence type="predicted"/>
<accession>A0A917RJ83</accession>